<gene>
    <name evidence="2" type="ORF">PoB_002336000</name>
</gene>
<evidence type="ECO:0000256" key="1">
    <source>
        <dbReference type="SAM" id="Phobius"/>
    </source>
</evidence>
<proteinExistence type="predicted"/>
<protein>
    <submittedName>
        <fullName evidence="2">Uncharacterized protein</fullName>
    </submittedName>
</protein>
<keyword evidence="3" id="KW-1185">Reference proteome</keyword>
<organism evidence="2 3">
    <name type="scientific">Plakobranchus ocellatus</name>
    <dbReference type="NCBI Taxonomy" id="259542"/>
    <lineage>
        <taxon>Eukaryota</taxon>
        <taxon>Metazoa</taxon>
        <taxon>Spiralia</taxon>
        <taxon>Lophotrochozoa</taxon>
        <taxon>Mollusca</taxon>
        <taxon>Gastropoda</taxon>
        <taxon>Heterobranchia</taxon>
        <taxon>Euthyneura</taxon>
        <taxon>Panpulmonata</taxon>
        <taxon>Sacoglossa</taxon>
        <taxon>Placobranchoidea</taxon>
        <taxon>Plakobranchidae</taxon>
        <taxon>Plakobranchus</taxon>
    </lineage>
</organism>
<comment type="caution">
    <text evidence="2">The sequence shown here is derived from an EMBL/GenBank/DDBJ whole genome shotgun (WGS) entry which is preliminary data.</text>
</comment>
<dbReference type="Proteomes" id="UP000735302">
    <property type="component" value="Unassembled WGS sequence"/>
</dbReference>
<name>A0AAV3ZNX3_9GAST</name>
<accession>A0AAV3ZNX3</accession>
<dbReference type="AlphaFoldDB" id="A0AAV3ZNX3"/>
<dbReference type="EMBL" id="BLXT01002711">
    <property type="protein sequence ID" value="GFN96854.1"/>
    <property type="molecule type" value="Genomic_DNA"/>
</dbReference>
<keyword evidence="1" id="KW-0812">Transmembrane</keyword>
<sequence length="124" mass="13323">MCIASPHLDDLRAFRPSLGHSQLQPAPASSSTMMVMRFCSSARRRWKALLWLLLMLVVLLNAVVFVSMPGAKVSGDTHAAAAAAGERSEPREFGPGHGIGASHLQVGIARSLVELCFRGLTALW</sequence>
<evidence type="ECO:0000313" key="2">
    <source>
        <dbReference type="EMBL" id="GFN96854.1"/>
    </source>
</evidence>
<evidence type="ECO:0000313" key="3">
    <source>
        <dbReference type="Proteomes" id="UP000735302"/>
    </source>
</evidence>
<feature type="transmembrane region" description="Helical" evidence="1">
    <location>
        <begin position="48"/>
        <end position="68"/>
    </location>
</feature>
<keyword evidence="1" id="KW-1133">Transmembrane helix</keyword>
<reference evidence="2 3" key="1">
    <citation type="journal article" date="2021" name="Elife">
        <title>Chloroplast acquisition without the gene transfer in kleptoplastic sea slugs, Plakobranchus ocellatus.</title>
        <authorList>
            <person name="Maeda T."/>
            <person name="Takahashi S."/>
            <person name="Yoshida T."/>
            <person name="Shimamura S."/>
            <person name="Takaki Y."/>
            <person name="Nagai Y."/>
            <person name="Toyoda A."/>
            <person name="Suzuki Y."/>
            <person name="Arimoto A."/>
            <person name="Ishii H."/>
            <person name="Satoh N."/>
            <person name="Nishiyama T."/>
            <person name="Hasebe M."/>
            <person name="Maruyama T."/>
            <person name="Minagawa J."/>
            <person name="Obokata J."/>
            <person name="Shigenobu S."/>
        </authorList>
    </citation>
    <scope>NUCLEOTIDE SEQUENCE [LARGE SCALE GENOMIC DNA]</scope>
</reference>
<keyword evidence="1" id="KW-0472">Membrane</keyword>